<sequence>MTYQPHGNDRSDLNARATRAEVSLTCDVRQGTKPWMRIKLHDISESGFCMDWRPGLSEQHQIYIRIPGLELLVAHLRWKREGMIGCEFSSRLYPPVFDHIVRQSLLEA</sequence>
<keyword evidence="3" id="KW-1185">Reference proteome</keyword>
<evidence type="ECO:0000313" key="3">
    <source>
        <dbReference type="Proteomes" id="UP001379235"/>
    </source>
</evidence>
<protein>
    <submittedName>
        <fullName evidence="2">PilZ domain-containing protein</fullName>
    </submittedName>
</protein>
<evidence type="ECO:0000259" key="1">
    <source>
        <dbReference type="Pfam" id="PF07238"/>
    </source>
</evidence>
<organism evidence="2 3">
    <name type="scientific">Novosphingobium aquae</name>
    <dbReference type="NCBI Taxonomy" id="3133435"/>
    <lineage>
        <taxon>Bacteria</taxon>
        <taxon>Pseudomonadati</taxon>
        <taxon>Pseudomonadota</taxon>
        <taxon>Alphaproteobacteria</taxon>
        <taxon>Sphingomonadales</taxon>
        <taxon>Sphingomonadaceae</taxon>
        <taxon>Novosphingobium</taxon>
    </lineage>
</organism>
<dbReference type="InterPro" id="IPR009875">
    <property type="entry name" value="PilZ_domain"/>
</dbReference>
<dbReference type="Pfam" id="PF07238">
    <property type="entry name" value="PilZ"/>
    <property type="match status" value="1"/>
</dbReference>
<comment type="caution">
    <text evidence="2">The sequence shown here is derived from an EMBL/GenBank/DDBJ whole genome shotgun (WGS) entry which is preliminary data.</text>
</comment>
<gene>
    <name evidence="2" type="ORF">WG900_03815</name>
</gene>
<dbReference type="EMBL" id="JBBHJY010000001">
    <property type="protein sequence ID" value="MEJ6009043.1"/>
    <property type="molecule type" value="Genomic_DNA"/>
</dbReference>
<dbReference type="RefSeq" id="WP_339964793.1">
    <property type="nucleotide sequence ID" value="NZ_JBBHJY010000001.1"/>
</dbReference>
<evidence type="ECO:0000313" key="2">
    <source>
        <dbReference type="EMBL" id="MEJ6009043.1"/>
    </source>
</evidence>
<dbReference type="SUPFAM" id="SSF141371">
    <property type="entry name" value="PilZ domain-like"/>
    <property type="match status" value="1"/>
</dbReference>
<feature type="domain" description="PilZ" evidence="1">
    <location>
        <begin position="16"/>
        <end position="100"/>
    </location>
</feature>
<proteinExistence type="predicted"/>
<accession>A0ABU8S507</accession>
<reference evidence="2 3" key="1">
    <citation type="submission" date="2024-03" db="EMBL/GenBank/DDBJ databases">
        <authorList>
            <person name="Jo J.-H."/>
        </authorList>
    </citation>
    <scope>NUCLEOTIDE SEQUENCE [LARGE SCALE GENOMIC DNA]</scope>
    <source>
        <strain evidence="2 3">AS3R-12</strain>
    </source>
</reference>
<name>A0ABU8S507_9SPHN</name>
<dbReference type="Proteomes" id="UP001379235">
    <property type="component" value="Unassembled WGS sequence"/>
</dbReference>